<dbReference type="Gene3D" id="3.40.50.2300">
    <property type="match status" value="1"/>
</dbReference>
<dbReference type="Gene3D" id="1.10.10.60">
    <property type="entry name" value="Homeodomain-like"/>
    <property type="match status" value="1"/>
</dbReference>
<dbReference type="Pfam" id="PF00072">
    <property type="entry name" value="Response_reg"/>
    <property type="match status" value="1"/>
</dbReference>
<dbReference type="Proteomes" id="UP000632828">
    <property type="component" value="Unassembled WGS sequence"/>
</dbReference>
<evidence type="ECO:0000313" key="11">
    <source>
        <dbReference type="EMBL" id="MBD1400505.1"/>
    </source>
</evidence>
<dbReference type="InterPro" id="IPR009057">
    <property type="entry name" value="Homeodomain-like_sf"/>
</dbReference>
<dbReference type="Gene3D" id="1.10.8.60">
    <property type="match status" value="1"/>
</dbReference>
<dbReference type="Pfam" id="PF02954">
    <property type="entry name" value="HTH_8"/>
    <property type="match status" value="1"/>
</dbReference>
<dbReference type="PROSITE" id="PS50110">
    <property type="entry name" value="RESPONSE_REGULATORY"/>
    <property type="match status" value="1"/>
</dbReference>
<reference evidence="11" key="1">
    <citation type="submission" date="2020-09" db="EMBL/GenBank/DDBJ databases">
        <title>Pelobacter alkaliphilus sp. nov., a novel anaerobic arsenate-reducing bacterium from terrestrial mud volcano.</title>
        <authorList>
            <person name="Khomyakova M.A."/>
            <person name="Merkel A.Y."/>
            <person name="Slobodkin A.I."/>
        </authorList>
    </citation>
    <scope>NUCLEOTIDE SEQUENCE</scope>
    <source>
        <strain evidence="11">M08fum</strain>
    </source>
</reference>
<keyword evidence="1 8" id="KW-0597">Phosphoprotein</keyword>
<dbReference type="PANTHER" id="PTHR32071:SF113">
    <property type="entry name" value="ALGINATE BIOSYNTHESIS TRANSCRIPTIONAL REGULATORY PROTEIN ALGB"/>
    <property type="match status" value="1"/>
</dbReference>
<proteinExistence type="predicted"/>
<feature type="domain" description="Response regulatory" evidence="10">
    <location>
        <begin position="4"/>
        <end position="118"/>
    </location>
</feature>
<dbReference type="InterPro" id="IPR001789">
    <property type="entry name" value="Sig_transdc_resp-reg_receiver"/>
</dbReference>
<dbReference type="SUPFAM" id="SSF52172">
    <property type="entry name" value="CheY-like"/>
    <property type="match status" value="1"/>
</dbReference>
<evidence type="ECO:0000256" key="7">
    <source>
        <dbReference type="ARBA" id="ARBA00023163"/>
    </source>
</evidence>
<comment type="caution">
    <text evidence="11">The sequence shown here is derived from an EMBL/GenBank/DDBJ whole genome shotgun (WGS) entry which is preliminary data.</text>
</comment>
<dbReference type="AlphaFoldDB" id="A0A8J6QUN4"/>
<accession>A0A8J6QUN4</accession>
<dbReference type="PROSITE" id="PS00676">
    <property type="entry name" value="SIGMA54_INTERACT_2"/>
    <property type="match status" value="1"/>
</dbReference>
<evidence type="ECO:0000256" key="4">
    <source>
        <dbReference type="ARBA" id="ARBA00023012"/>
    </source>
</evidence>
<dbReference type="FunFam" id="3.40.50.300:FF:000006">
    <property type="entry name" value="DNA-binding transcriptional regulator NtrC"/>
    <property type="match status" value="1"/>
</dbReference>
<dbReference type="PROSITE" id="PS50045">
    <property type="entry name" value="SIGMA54_INTERACT_4"/>
    <property type="match status" value="1"/>
</dbReference>
<dbReference type="SUPFAM" id="SSF46689">
    <property type="entry name" value="Homeodomain-like"/>
    <property type="match status" value="1"/>
</dbReference>
<evidence type="ECO:0000256" key="1">
    <source>
        <dbReference type="ARBA" id="ARBA00022553"/>
    </source>
</evidence>
<dbReference type="GO" id="GO:0000160">
    <property type="term" value="P:phosphorelay signal transduction system"/>
    <property type="evidence" value="ECO:0007669"/>
    <property type="project" value="UniProtKB-KW"/>
</dbReference>
<dbReference type="GO" id="GO:0005524">
    <property type="term" value="F:ATP binding"/>
    <property type="evidence" value="ECO:0007669"/>
    <property type="project" value="UniProtKB-KW"/>
</dbReference>
<dbReference type="Gene3D" id="3.40.50.300">
    <property type="entry name" value="P-loop containing nucleotide triphosphate hydrolases"/>
    <property type="match status" value="1"/>
</dbReference>
<dbReference type="PROSITE" id="PS00688">
    <property type="entry name" value="SIGMA54_INTERACT_3"/>
    <property type="match status" value="1"/>
</dbReference>
<evidence type="ECO:0000256" key="8">
    <source>
        <dbReference type="PROSITE-ProRule" id="PRU00169"/>
    </source>
</evidence>
<keyword evidence="7" id="KW-0804">Transcription</keyword>
<dbReference type="InterPro" id="IPR025662">
    <property type="entry name" value="Sigma_54_int_dom_ATP-bd_1"/>
</dbReference>
<dbReference type="CDD" id="cd00009">
    <property type="entry name" value="AAA"/>
    <property type="match status" value="1"/>
</dbReference>
<dbReference type="InterPro" id="IPR003593">
    <property type="entry name" value="AAA+_ATPase"/>
</dbReference>
<evidence type="ECO:0000259" key="10">
    <source>
        <dbReference type="PROSITE" id="PS50110"/>
    </source>
</evidence>
<keyword evidence="4" id="KW-0902">Two-component regulatory system</keyword>
<keyword evidence="3" id="KW-0067">ATP-binding</keyword>
<gene>
    <name evidence="11" type="ORF">ICT70_07460</name>
</gene>
<organism evidence="11 12">
    <name type="scientific">Pelovirga terrestris</name>
    <dbReference type="NCBI Taxonomy" id="2771352"/>
    <lineage>
        <taxon>Bacteria</taxon>
        <taxon>Pseudomonadati</taxon>
        <taxon>Thermodesulfobacteriota</taxon>
        <taxon>Desulfuromonadia</taxon>
        <taxon>Geobacterales</taxon>
        <taxon>Geobacteraceae</taxon>
        <taxon>Pelovirga</taxon>
    </lineage>
</organism>
<keyword evidence="2" id="KW-0547">Nucleotide-binding</keyword>
<dbReference type="InterPro" id="IPR027417">
    <property type="entry name" value="P-loop_NTPase"/>
</dbReference>
<dbReference type="Pfam" id="PF00158">
    <property type="entry name" value="Sigma54_activat"/>
    <property type="match status" value="1"/>
</dbReference>
<dbReference type="InterPro" id="IPR025943">
    <property type="entry name" value="Sigma_54_int_dom_ATP-bd_2"/>
</dbReference>
<evidence type="ECO:0000313" key="12">
    <source>
        <dbReference type="Proteomes" id="UP000632828"/>
    </source>
</evidence>
<name>A0A8J6QUN4_9BACT</name>
<evidence type="ECO:0000256" key="3">
    <source>
        <dbReference type="ARBA" id="ARBA00022840"/>
    </source>
</evidence>
<dbReference type="GO" id="GO:0043565">
    <property type="term" value="F:sequence-specific DNA binding"/>
    <property type="evidence" value="ECO:0007669"/>
    <property type="project" value="InterPro"/>
</dbReference>
<evidence type="ECO:0000256" key="6">
    <source>
        <dbReference type="ARBA" id="ARBA00023125"/>
    </source>
</evidence>
<dbReference type="FunFam" id="3.40.50.2300:FF:000018">
    <property type="entry name" value="DNA-binding transcriptional regulator NtrC"/>
    <property type="match status" value="1"/>
</dbReference>
<dbReference type="RefSeq" id="WP_191155094.1">
    <property type="nucleotide sequence ID" value="NZ_JACWUN010000007.1"/>
</dbReference>
<dbReference type="PANTHER" id="PTHR32071">
    <property type="entry name" value="TRANSCRIPTIONAL REGULATORY PROTEIN"/>
    <property type="match status" value="1"/>
</dbReference>
<evidence type="ECO:0000256" key="5">
    <source>
        <dbReference type="ARBA" id="ARBA00023015"/>
    </source>
</evidence>
<feature type="modified residue" description="4-aspartylphosphate" evidence="8">
    <location>
        <position position="53"/>
    </location>
</feature>
<keyword evidence="12" id="KW-1185">Reference proteome</keyword>
<dbReference type="InterPro" id="IPR025944">
    <property type="entry name" value="Sigma_54_int_dom_CS"/>
</dbReference>
<dbReference type="InterPro" id="IPR002078">
    <property type="entry name" value="Sigma_54_int"/>
</dbReference>
<dbReference type="EMBL" id="JACWUN010000007">
    <property type="protein sequence ID" value="MBD1400505.1"/>
    <property type="molecule type" value="Genomic_DNA"/>
</dbReference>
<evidence type="ECO:0000259" key="9">
    <source>
        <dbReference type="PROSITE" id="PS50045"/>
    </source>
</evidence>
<dbReference type="Pfam" id="PF25601">
    <property type="entry name" value="AAA_lid_14"/>
    <property type="match status" value="1"/>
</dbReference>
<keyword evidence="5" id="KW-0805">Transcription regulation</keyword>
<dbReference type="PRINTS" id="PR01590">
    <property type="entry name" value="HTHFIS"/>
</dbReference>
<dbReference type="InterPro" id="IPR058031">
    <property type="entry name" value="AAA_lid_NorR"/>
</dbReference>
<sequence>MSDNILVVDDDDSLRRMMEYTLQQAGYKVRVAGDGDEALAAVRKEPPRLIVTDLKMERMGGFELLTHVRQDYPEILVVMVTAFGSVESAVEAMQLGAHDYLVKPFSREALCLAVQRALSYGGLQRENKELRKKIAQGESFELITAAPVMQNLIATLDRVATSDVPVLLTGESGSGKELLARRVHEKSARAGQPFIALNCAAIPQGLIESELFGHLKGSFTGALKDRKGKFEQANGGTLFLDEIGELPIDQQPKLLRTLQLGEIEPIGGQTCSVDVRVVAATNLNLEDEIRQGNFREDLYYRLAVIPLEVPPLRQRREEVPLLARHFLRQYSAERQLGIKDDVIIALQQYSWPGNVRELKNLMQRLAILCDGDSVDMIDLSANLLADSASINRSGLSGLSGDSVKTTSPFVLPTTGYPLEELEKSAIRQALQLSSGNQTRAAELLHIPRHVLLYRLEKFGLKSP</sequence>
<evidence type="ECO:0000256" key="2">
    <source>
        <dbReference type="ARBA" id="ARBA00022741"/>
    </source>
</evidence>
<dbReference type="SMART" id="SM00382">
    <property type="entry name" value="AAA"/>
    <property type="match status" value="1"/>
</dbReference>
<protein>
    <submittedName>
        <fullName evidence="11">Sigma-54-dependent Fis family transcriptional regulator</fullName>
    </submittedName>
</protein>
<dbReference type="GO" id="GO:0006355">
    <property type="term" value="P:regulation of DNA-templated transcription"/>
    <property type="evidence" value="ECO:0007669"/>
    <property type="project" value="InterPro"/>
</dbReference>
<dbReference type="InterPro" id="IPR002197">
    <property type="entry name" value="HTH_Fis"/>
</dbReference>
<dbReference type="SMART" id="SM00448">
    <property type="entry name" value="REC"/>
    <property type="match status" value="1"/>
</dbReference>
<dbReference type="SUPFAM" id="SSF52540">
    <property type="entry name" value="P-loop containing nucleoside triphosphate hydrolases"/>
    <property type="match status" value="1"/>
</dbReference>
<dbReference type="PROSITE" id="PS00675">
    <property type="entry name" value="SIGMA54_INTERACT_1"/>
    <property type="match status" value="1"/>
</dbReference>
<dbReference type="InterPro" id="IPR011006">
    <property type="entry name" value="CheY-like_superfamily"/>
</dbReference>
<keyword evidence="6" id="KW-0238">DNA-binding</keyword>
<feature type="domain" description="Sigma-54 factor interaction" evidence="9">
    <location>
        <begin position="142"/>
        <end position="367"/>
    </location>
</feature>